<evidence type="ECO:0000256" key="7">
    <source>
        <dbReference type="ARBA" id="ARBA00023242"/>
    </source>
</evidence>
<dbReference type="Pfam" id="PF25780">
    <property type="entry name" value="TPR_IPO5"/>
    <property type="match status" value="1"/>
</dbReference>
<dbReference type="PANTHER" id="PTHR10527">
    <property type="entry name" value="IMPORTIN BETA"/>
    <property type="match status" value="1"/>
</dbReference>
<evidence type="ECO:0000256" key="2">
    <source>
        <dbReference type="ARBA" id="ARBA00004496"/>
    </source>
</evidence>
<dbReference type="AlphaFoldDB" id="A0A6U0DQZ7"/>
<dbReference type="InterPro" id="IPR016024">
    <property type="entry name" value="ARM-type_fold"/>
</dbReference>
<keyword evidence="3" id="KW-0813">Transport</keyword>
<reference evidence="9" key="1">
    <citation type="submission" date="2021-01" db="EMBL/GenBank/DDBJ databases">
        <authorList>
            <person name="Corre E."/>
            <person name="Pelletier E."/>
            <person name="Niang G."/>
            <person name="Scheremetjew M."/>
            <person name="Finn R."/>
            <person name="Kale V."/>
            <person name="Holt S."/>
            <person name="Cochrane G."/>
            <person name="Meng A."/>
            <person name="Brown T."/>
            <person name="Cohen L."/>
        </authorList>
    </citation>
    <scope>NUCLEOTIDE SEQUENCE</scope>
    <source>
        <strain evidence="9">Clade-D-RCC2572</strain>
    </source>
</reference>
<gene>
    <name evidence="9" type="ORF">OMED0929_LOCUS109</name>
</gene>
<keyword evidence="6" id="KW-0653">Protein transport</keyword>
<evidence type="ECO:0000259" key="8">
    <source>
        <dbReference type="Pfam" id="PF25780"/>
    </source>
</evidence>
<name>A0A6U0DQZ7_9CHLO</name>
<dbReference type="InterPro" id="IPR040122">
    <property type="entry name" value="Importin_beta"/>
</dbReference>
<keyword evidence="5" id="KW-0677">Repeat</keyword>
<dbReference type="InterPro" id="IPR011989">
    <property type="entry name" value="ARM-like"/>
</dbReference>
<comment type="subcellular location">
    <subcellularLocation>
        <location evidence="2">Cytoplasm</location>
    </subcellularLocation>
    <subcellularLocation>
        <location evidence="1">Nucleus</location>
    </subcellularLocation>
</comment>
<evidence type="ECO:0000256" key="1">
    <source>
        <dbReference type="ARBA" id="ARBA00004123"/>
    </source>
</evidence>
<accession>A0A6U0DQZ7</accession>
<evidence type="ECO:0000313" key="9">
    <source>
        <dbReference type="EMBL" id="CAD8575277.1"/>
    </source>
</evidence>
<keyword evidence="4" id="KW-0963">Cytoplasm</keyword>
<dbReference type="SUPFAM" id="SSF48371">
    <property type="entry name" value="ARM repeat"/>
    <property type="match status" value="1"/>
</dbReference>
<dbReference type="InterPro" id="IPR057672">
    <property type="entry name" value="TPR_IPO4/5"/>
</dbReference>
<evidence type="ECO:0000256" key="4">
    <source>
        <dbReference type="ARBA" id="ARBA00022490"/>
    </source>
</evidence>
<proteinExistence type="predicted"/>
<dbReference type="Gene3D" id="1.25.10.10">
    <property type="entry name" value="Leucine-rich Repeat Variant"/>
    <property type="match status" value="1"/>
</dbReference>
<evidence type="ECO:0000256" key="6">
    <source>
        <dbReference type="ARBA" id="ARBA00022927"/>
    </source>
</evidence>
<organism evidence="9">
    <name type="scientific">Ostreococcus mediterraneus</name>
    <dbReference type="NCBI Taxonomy" id="1486918"/>
    <lineage>
        <taxon>Eukaryota</taxon>
        <taxon>Viridiplantae</taxon>
        <taxon>Chlorophyta</taxon>
        <taxon>Mamiellophyceae</taxon>
        <taxon>Mamiellales</taxon>
        <taxon>Bathycoccaceae</taxon>
        <taxon>Ostreococcus</taxon>
    </lineage>
</organism>
<sequence>MDTARAIAVIASTSASNVDRVNAECALAAVRASPASVDAFLTHLAHAREVAEQHACAVMLSSVIAAHWGELDGDKRRWARSGILAALERASDRGTSRALANCIDVVAQLSVVSETWDDLLPVLERAYGSVNATHREAALEVYGALTTSLGERMVAHHEALLQMFVRALDDADVRVRLAAVDAIGKLAQSWCLQNAIGPTLTICAATLVRGANVALDVGDEKMLSALLNAMSALCGVRDEVYGPENTALIDILEVALRLATNVKLNAGAIRAPALLILTKLAKKHAELLKETMSGQLDLQYDPHVLGQGGPIAAALVPPMLTISLEDVDANDEDLDEDVEGEGLDEQSSSSAALARAALRALSATLPNHFTVAPVFKLLERTGASPSAPLAWKAFAAITEGAQGAGVTSHLPALIPELTKAIQSQDLRLRAAATEAASMIVVHCQPEVADEYPEQLFPLLVSMLTSSPRSSQWAAHAALAAMCENCVGEAIIPCLNDLIVALKAQLVDGNVRTAARATASFGAVSQCALCYFNPYAESVLTLLLARAKSMDSSSGVTELQSRSLAAMATILGVIGIEYAPPGLVELLLQTAASALKSTDTVARECAHECLGKIAVALEDKFEPFAIDAASAAITALGQDVEDASNRSRGPVTTGVVEEQMAAAEALGQYFNSGVRCLQPYLPMTLEALAMASLPKRAVPLRLMAIRATEFILTPWIGDENNQNCLPLCVSVFKLLCERTTNDNAPSVVLAGMQSMSELLDKAKQIVTLPPEVLESTKEAADVIIRWQSVCQVEFEAAEEAAEQDDDESDDDIFDTLVFWAERISPQDDSDCD</sequence>
<keyword evidence="7" id="KW-0539">Nucleus</keyword>
<dbReference type="EMBL" id="HBEW01000131">
    <property type="protein sequence ID" value="CAD8575277.1"/>
    <property type="molecule type" value="Transcribed_RNA"/>
</dbReference>
<evidence type="ECO:0000256" key="5">
    <source>
        <dbReference type="ARBA" id="ARBA00022737"/>
    </source>
</evidence>
<dbReference type="GO" id="GO:0006606">
    <property type="term" value="P:protein import into nucleus"/>
    <property type="evidence" value="ECO:0007669"/>
    <property type="project" value="InterPro"/>
</dbReference>
<feature type="domain" description="IPO4/5-like TPR repeats" evidence="8">
    <location>
        <begin position="99"/>
        <end position="219"/>
    </location>
</feature>
<evidence type="ECO:0000256" key="3">
    <source>
        <dbReference type="ARBA" id="ARBA00022448"/>
    </source>
</evidence>
<dbReference type="GO" id="GO:0005737">
    <property type="term" value="C:cytoplasm"/>
    <property type="evidence" value="ECO:0007669"/>
    <property type="project" value="UniProtKB-SubCell"/>
</dbReference>
<protein>
    <recommendedName>
        <fullName evidence="8">IPO4/5-like TPR repeats domain-containing protein</fullName>
    </recommendedName>
</protein>